<dbReference type="SMR" id="B4M1Z9"/>
<dbReference type="GO" id="GO:0003690">
    <property type="term" value="F:double-stranded DNA binding"/>
    <property type="evidence" value="ECO:0007669"/>
    <property type="project" value="UniProtKB-ARBA"/>
</dbReference>
<keyword evidence="7" id="KW-0805">Transcription regulation</keyword>
<keyword evidence="3" id="KW-0479">Metal-binding</keyword>
<keyword evidence="4" id="KW-0677">Repeat</keyword>
<evidence type="ECO:0000256" key="8">
    <source>
        <dbReference type="ARBA" id="ARBA00023125"/>
    </source>
</evidence>
<dbReference type="FunCoup" id="B4M1Z9">
    <property type="interactions" value="1"/>
</dbReference>
<dbReference type="InterPro" id="IPR036236">
    <property type="entry name" value="Znf_C2H2_sf"/>
</dbReference>
<dbReference type="InterPro" id="IPR051061">
    <property type="entry name" value="Zinc_finger_trans_reg"/>
</dbReference>
<feature type="domain" description="C2H2-type" evidence="13">
    <location>
        <begin position="340"/>
        <end position="367"/>
    </location>
</feature>
<evidence type="ECO:0000256" key="5">
    <source>
        <dbReference type="ARBA" id="ARBA00022771"/>
    </source>
</evidence>
<dbReference type="InParanoid" id="B4M1Z9"/>
<dbReference type="PROSITE" id="PS00028">
    <property type="entry name" value="ZINC_FINGER_C2H2_1"/>
    <property type="match status" value="7"/>
</dbReference>
<keyword evidence="5 11" id="KW-0863">Zinc-finger</keyword>
<evidence type="ECO:0000256" key="10">
    <source>
        <dbReference type="ARBA" id="ARBA00023242"/>
    </source>
</evidence>
<keyword evidence="8" id="KW-0238">DNA-binding</keyword>
<dbReference type="GO" id="GO:0006357">
    <property type="term" value="P:regulation of transcription by RNA polymerase II"/>
    <property type="evidence" value="ECO:0007669"/>
    <property type="project" value="TreeGrafter"/>
</dbReference>
<gene>
    <name evidence="14" type="primary">Dvir\GJ19408</name>
    <name evidence="14" type="ORF">Dvir_GJ19408</name>
</gene>
<dbReference type="PANTHER" id="PTHR46179:SF13">
    <property type="entry name" value="C2H2-TYPE DOMAIN-CONTAINING PROTEIN"/>
    <property type="match status" value="1"/>
</dbReference>
<feature type="domain" description="C2H2-type" evidence="13">
    <location>
        <begin position="396"/>
        <end position="423"/>
    </location>
</feature>
<dbReference type="SMART" id="SM00355">
    <property type="entry name" value="ZnF_C2H2"/>
    <property type="match status" value="9"/>
</dbReference>
<name>B4M1Z9_DROVI</name>
<keyword evidence="15" id="KW-1185">Reference proteome</keyword>
<dbReference type="PhylomeDB" id="B4M1Z9"/>
<feature type="domain" description="C2H2-type" evidence="13">
    <location>
        <begin position="368"/>
        <end position="395"/>
    </location>
</feature>
<sequence length="438" mass="49840">MLKQCLINVDFSRLHANQQLRPKCGEIFYESDNEYCSFQLVCCLCEMKHFAFDDFSMHIRNVHFDSHGKPRTHAATAMAHADTIEVQEQFHLINSTPRPMPELGASECSEAVSDNGSDDGDDVAKAVTIKPLRVCAFNEVKLEQASMEANENAECEDSSHSADELDTEDVHGFSDADDDADSEMEMQSVFRKERQPKEYNCKYCAGKYTTLKYLNIHLKMSHPHPKGFKCNDCDAAFDVDRALETHRRKVHTEFTCNLCNKVYKSSRTLLRHVQGHSGLRKYKCEHESCGKSFVSQHNLTSHRRVHSTERNYICELCGYRSRYRDALIVHRRTHTGEKPFKCQTCERCFASKSLLNEHQAMHSTDRPYKCDKCEAAFSRPKALYHHKHLHLGIKKFKCKICGNAYAQAAGLSAHMRGHKAQAVSGIVDAGSAMLCPPY</sequence>
<feature type="domain" description="C2H2-type" evidence="13">
    <location>
        <begin position="199"/>
        <end position="227"/>
    </location>
</feature>
<evidence type="ECO:0000256" key="9">
    <source>
        <dbReference type="ARBA" id="ARBA00023163"/>
    </source>
</evidence>
<evidence type="ECO:0000256" key="11">
    <source>
        <dbReference type="PROSITE-ProRule" id="PRU00042"/>
    </source>
</evidence>
<keyword evidence="10" id="KW-0539">Nucleus</keyword>
<dbReference type="OMA" id="QPKCGEI"/>
<protein>
    <recommendedName>
        <fullName evidence="13">C2H2-type domain-containing protein</fullName>
    </recommendedName>
</protein>
<feature type="domain" description="C2H2-type" evidence="13">
    <location>
        <begin position="282"/>
        <end position="311"/>
    </location>
</feature>
<organism evidence="14 15">
    <name type="scientific">Drosophila virilis</name>
    <name type="common">Fruit fly</name>
    <dbReference type="NCBI Taxonomy" id="7244"/>
    <lineage>
        <taxon>Eukaryota</taxon>
        <taxon>Metazoa</taxon>
        <taxon>Ecdysozoa</taxon>
        <taxon>Arthropoda</taxon>
        <taxon>Hexapoda</taxon>
        <taxon>Insecta</taxon>
        <taxon>Pterygota</taxon>
        <taxon>Neoptera</taxon>
        <taxon>Endopterygota</taxon>
        <taxon>Diptera</taxon>
        <taxon>Brachycera</taxon>
        <taxon>Muscomorpha</taxon>
        <taxon>Ephydroidea</taxon>
        <taxon>Drosophilidae</taxon>
        <taxon>Drosophila</taxon>
    </lineage>
</organism>
<accession>B4M1Z9</accession>
<dbReference type="Pfam" id="PF00096">
    <property type="entry name" value="zf-C2H2"/>
    <property type="match status" value="6"/>
</dbReference>
<dbReference type="FunFam" id="3.30.160.60:FF:001370">
    <property type="entry name" value="Zinc finger protein"/>
    <property type="match status" value="1"/>
</dbReference>
<dbReference type="Proteomes" id="UP000008792">
    <property type="component" value="Unassembled WGS sequence"/>
</dbReference>
<feature type="domain" description="C2H2-type" evidence="13">
    <location>
        <begin position="228"/>
        <end position="252"/>
    </location>
</feature>
<proteinExistence type="inferred from homology"/>
<dbReference type="PROSITE" id="PS50157">
    <property type="entry name" value="ZINC_FINGER_C2H2_2"/>
    <property type="match status" value="8"/>
</dbReference>
<dbReference type="eggNOG" id="KOG1721">
    <property type="taxonomic scope" value="Eukaryota"/>
</dbReference>
<dbReference type="Gene3D" id="3.30.160.60">
    <property type="entry name" value="Classic Zinc Finger"/>
    <property type="match status" value="6"/>
</dbReference>
<evidence type="ECO:0000313" key="15">
    <source>
        <dbReference type="Proteomes" id="UP000008792"/>
    </source>
</evidence>
<evidence type="ECO:0000256" key="3">
    <source>
        <dbReference type="ARBA" id="ARBA00022723"/>
    </source>
</evidence>
<dbReference type="PANTHER" id="PTHR46179">
    <property type="entry name" value="ZINC FINGER PROTEIN"/>
    <property type="match status" value="1"/>
</dbReference>
<dbReference type="OrthoDB" id="7881995at2759"/>
<feature type="domain" description="C2H2-type" evidence="13">
    <location>
        <begin position="312"/>
        <end position="339"/>
    </location>
</feature>
<evidence type="ECO:0000256" key="6">
    <source>
        <dbReference type="ARBA" id="ARBA00022833"/>
    </source>
</evidence>
<dbReference type="FunFam" id="3.30.160.60:FF:002873">
    <property type="entry name" value="GD16882"/>
    <property type="match status" value="1"/>
</dbReference>
<dbReference type="EMBL" id="CH940651">
    <property type="protein sequence ID" value="EDW65703.1"/>
    <property type="molecule type" value="Genomic_DNA"/>
</dbReference>
<evidence type="ECO:0000259" key="13">
    <source>
        <dbReference type="PROSITE" id="PS50157"/>
    </source>
</evidence>
<comment type="subcellular location">
    <subcellularLocation>
        <location evidence="1">Nucleus</location>
    </subcellularLocation>
</comment>
<dbReference type="InterPro" id="IPR013087">
    <property type="entry name" value="Znf_C2H2_type"/>
</dbReference>
<dbReference type="HOGENOM" id="CLU_043590_0_0_1"/>
<evidence type="ECO:0000256" key="1">
    <source>
        <dbReference type="ARBA" id="ARBA00004123"/>
    </source>
</evidence>
<comment type="similarity">
    <text evidence="2">Belongs to the krueppel C2H2-type zinc-finger protein family.</text>
</comment>
<dbReference type="FunFam" id="3.30.160.60:FF:000125">
    <property type="entry name" value="Putative zinc finger protein 143"/>
    <property type="match status" value="1"/>
</dbReference>
<evidence type="ECO:0000256" key="7">
    <source>
        <dbReference type="ARBA" id="ARBA00023015"/>
    </source>
</evidence>
<dbReference type="AlphaFoldDB" id="B4M1Z9"/>
<feature type="region of interest" description="Disordered" evidence="12">
    <location>
        <begin position="148"/>
        <end position="169"/>
    </location>
</feature>
<reference evidence="14 15" key="1">
    <citation type="journal article" date="2007" name="Nature">
        <title>Evolution of genes and genomes on the Drosophila phylogeny.</title>
        <authorList>
            <consortium name="Drosophila 12 Genomes Consortium"/>
            <person name="Clark A.G."/>
            <person name="Eisen M.B."/>
            <person name="Smith D.R."/>
            <person name="Bergman C.M."/>
            <person name="Oliver B."/>
            <person name="Markow T.A."/>
            <person name="Kaufman T.C."/>
            <person name="Kellis M."/>
            <person name="Gelbart W."/>
            <person name="Iyer V.N."/>
            <person name="Pollard D.A."/>
            <person name="Sackton T.B."/>
            <person name="Larracuente A.M."/>
            <person name="Singh N.D."/>
            <person name="Abad J.P."/>
            <person name="Abt D.N."/>
            <person name="Adryan B."/>
            <person name="Aguade M."/>
            <person name="Akashi H."/>
            <person name="Anderson W.W."/>
            <person name="Aquadro C.F."/>
            <person name="Ardell D.H."/>
            <person name="Arguello R."/>
            <person name="Artieri C.G."/>
            <person name="Barbash D.A."/>
            <person name="Barker D."/>
            <person name="Barsanti P."/>
            <person name="Batterham P."/>
            <person name="Batzoglou S."/>
            <person name="Begun D."/>
            <person name="Bhutkar A."/>
            <person name="Blanco E."/>
            <person name="Bosak S.A."/>
            <person name="Bradley R.K."/>
            <person name="Brand A.D."/>
            <person name="Brent M.R."/>
            <person name="Brooks A.N."/>
            <person name="Brown R.H."/>
            <person name="Butlin R.K."/>
            <person name="Caggese C."/>
            <person name="Calvi B.R."/>
            <person name="Bernardo de Carvalho A."/>
            <person name="Caspi A."/>
            <person name="Castrezana S."/>
            <person name="Celniker S.E."/>
            <person name="Chang J.L."/>
            <person name="Chapple C."/>
            <person name="Chatterji S."/>
            <person name="Chinwalla A."/>
            <person name="Civetta A."/>
            <person name="Clifton S.W."/>
            <person name="Comeron J.M."/>
            <person name="Costello J.C."/>
            <person name="Coyne J.A."/>
            <person name="Daub J."/>
            <person name="David R.G."/>
            <person name="Delcher A.L."/>
            <person name="Delehaunty K."/>
            <person name="Do C.B."/>
            <person name="Ebling H."/>
            <person name="Edwards K."/>
            <person name="Eickbush T."/>
            <person name="Evans J.D."/>
            <person name="Filipski A."/>
            <person name="Findeiss S."/>
            <person name="Freyhult E."/>
            <person name="Fulton L."/>
            <person name="Fulton R."/>
            <person name="Garcia A.C."/>
            <person name="Gardiner A."/>
            <person name="Garfield D.A."/>
            <person name="Garvin B.E."/>
            <person name="Gibson G."/>
            <person name="Gilbert D."/>
            <person name="Gnerre S."/>
            <person name="Godfrey J."/>
            <person name="Good R."/>
            <person name="Gotea V."/>
            <person name="Gravely B."/>
            <person name="Greenberg A.J."/>
            <person name="Griffiths-Jones S."/>
            <person name="Gross S."/>
            <person name="Guigo R."/>
            <person name="Gustafson E.A."/>
            <person name="Haerty W."/>
            <person name="Hahn M.W."/>
            <person name="Halligan D.L."/>
            <person name="Halpern A.L."/>
            <person name="Halter G.M."/>
            <person name="Han M.V."/>
            <person name="Heger A."/>
            <person name="Hillier L."/>
            <person name="Hinrichs A.S."/>
            <person name="Holmes I."/>
            <person name="Hoskins R.A."/>
            <person name="Hubisz M.J."/>
            <person name="Hultmark D."/>
            <person name="Huntley M.A."/>
            <person name="Jaffe D.B."/>
            <person name="Jagadeeshan S."/>
            <person name="Jeck W.R."/>
            <person name="Johnson J."/>
            <person name="Jones C.D."/>
            <person name="Jordan W.C."/>
            <person name="Karpen G.H."/>
            <person name="Kataoka E."/>
            <person name="Keightley P.D."/>
            <person name="Kheradpour P."/>
            <person name="Kirkness E.F."/>
            <person name="Koerich L.B."/>
            <person name="Kristiansen K."/>
            <person name="Kudrna D."/>
            <person name="Kulathinal R.J."/>
            <person name="Kumar S."/>
            <person name="Kwok R."/>
            <person name="Lander E."/>
            <person name="Langley C.H."/>
            <person name="Lapoint R."/>
            <person name="Lazzaro B.P."/>
            <person name="Lee S.J."/>
            <person name="Levesque L."/>
            <person name="Li R."/>
            <person name="Lin C.F."/>
            <person name="Lin M.F."/>
            <person name="Lindblad-Toh K."/>
            <person name="Llopart A."/>
            <person name="Long M."/>
            <person name="Low L."/>
            <person name="Lozovsky E."/>
            <person name="Lu J."/>
            <person name="Luo M."/>
            <person name="Machado C.A."/>
            <person name="Makalowski W."/>
            <person name="Marzo M."/>
            <person name="Matsuda M."/>
            <person name="Matzkin L."/>
            <person name="McAllister B."/>
            <person name="McBride C.S."/>
            <person name="McKernan B."/>
            <person name="McKernan K."/>
            <person name="Mendez-Lago M."/>
            <person name="Minx P."/>
            <person name="Mollenhauer M.U."/>
            <person name="Montooth K."/>
            <person name="Mount S.M."/>
            <person name="Mu X."/>
            <person name="Myers E."/>
            <person name="Negre B."/>
            <person name="Newfeld S."/>
            <person name="Nielsen R."/>
            <person name="Noor M.A."/>
            <person name="O'Grady P."/>
            <person name="Pachter L."/>
            <person name="Papaceit M."/>
            <person name="Parisi M.J."/>
            <person name="Parisi M."/>
            <person name="Parts L."/>
            <person name="Pedersen J.S."/>
            <person name="Pesole G."/>
            <person name="Phillippy A.M."/>
            <person name="Ponting C.P."/>
            <person name="Pop M."/>
            <person name="Porcelli D."/>
            <person name="Powell J.R."/>
            <person name="Prohaska S."/>
            <person name="Pruitt K."/>
            <person name="Puig M."/>
            <person name="Quesneville H."/>
            <person name="Ram K.R."/>
            <person name="Rand D."/>
            <person name="Rasmussen M.D."/>
            <person name="Reed L.K."/>
            <person name="Reenan R."/>
            <person name="Reily A."/>
            <person name="Remington K.A."/>
            <person name="Rieger T.T."/>
            <person name="Ritchie M.G."/>
            <person name="Robin C."/>
            <person name="Rogers Y.H."/>
            <person name="Rohde C."/>
            <person name="Rozas J."/>
            <person name="Rubenfield M.J."/>
            <person name="Ruiz A."/>
            <person name="Russo S."/>
            <person name="Salzberg S.L."/>
            <person name="Sanchez-Gracia A."/>
            <person name="Saranga D.J."/>
            <person name="Sato H."/>
            <person name="Schaeffer S.W."/>
            <person name="Schatz M.C."/>
            <person name="Schlenke T."/>
            <person name="Schwartz R."/>
            <person name="Segarra C."/>
            <person name="Singh R.S."/>
            <person name="Sirot L."/>
            <person name="Sirota M."/>
            <person name="Sisneros N.B."/>
            <person name="Smith C.D."/>
            <person name="Smith T.F."/>
            <person name="Spieth J."/>
            <person name="Stage D.E."/>
            <person name="Stark A."/>
            <person name="Stephan W."/>
            <person name="Strausberg R.L."/>
            <person name="Strempel S."/>
            <person name="Sturgill D."/>
            <person name="Sutton G."/>
            <person name="Sutton G.G."/>
            <person name="Tao W."/>
            <person name="Teichmann S."/>
            <person name="Tobari Y.N."/>
            <person name="Tomimura Y."/>
            <person name="Tsolas J.M."/>
            <person name="Valente V.L."/>
            <person name="Venter E."/>
            <person name="Venter J.C."/>
            <person name="Vicario S."/>
            <person name="Vieira F.G."/>
            <person name="Vilella A.J."/>
            <person name="Villasante A."/>
            <person name="Walenz B."/>
            <person name="Wang J."/>
            <person name="Wasserman M."/>
            <person name="Watts T."/>
            <person name="Wilson D."/>
            <person name="Wilson R.K."/>
            <person name="Wing R.A."/>
            <person name="Wolfner M.F."/>
            <person name="Wong A."/>
            <person name="Wong G.K."/>
            <person name="Wu C.I."/>
            <person name="Wu G."/>
            <person name="Yamamoto D."/>
            <person name="Yang H.P."/>
            <person name="Yang S.P."/>
            <person name="Yorke J.A."/>
            <person name="Yoshida K."/>
            <person name="Zdobnov E."/>
            <person name="Zhang P."/>
            <person name="Zhang Y."/>
            <person name="Zimin A.V."/>
            <person name="Baldwin J."/>
            <person name="Abdouelleil A."/>
            <person name="Abdulkadir J."/>
            <person name="Abebe A."/>
            <person name="Abera B."/>
            <person name="Abreu J."/>
            <person name="Acer S.C."/>
            <person name="Aftuck L."/>
            <person name="Alexander A."/>
            <person name="An P."/>
            <person name="Anderson E."/>
            <person name="Anderson S."/>
            <person name="Arachi H."/>
            <person name="Azer M."/>
            <person name="Bachantsang P."/>
            <person name="Barry A."/>
            <person name="Bayul T."/>
            <person name="Berlin A."/>
            <person name="Bessette D."/>
            <person name="Bloom T."/>
            <person name="Blye J."/>
            <person name="Boguslavskiy L."/>
            <person name="Bonnet C."/>
            <person name="Boukhgalter B."/>
            <person name="Bourzgui I."/>
            <person name="Brown A."/>
            <person name="Cahill P."/>
            <person name="Channer S."/>
            <person name="Cheshatsang Y."/>
            <person name="Chuda L."/>
            <person name="Citroen M."/>
            <person name="Collymore A."/>
            <person name="Cooke P."/>
            <person name="Costello M."/>
            <person name="D'Aco K."/>
            <person name="Daza R."/>
            <person name="De Haan G."/>
            <person name="DeGray S."/>
            <person name="DeMaso C."/>
            <person name="Dhargay N."/>
            <person name="Dooley K."/>
            <person name="Dooley E."/>
            <person name="Doricent M."/>
            <person name="Dorje P."/>
            <person name="Dorjee K."/>
            <person name="Dupes A."/>
            <person name="Elong R."/>
            <person name="Falk J."/>
            <person name="Farina A."/>
            <person name="Faro S."/>
            <person name="Ferguson D."/>
            <person name="Fisher S."/>
            <person name="Foley C.D."/>
            <person name="Franke A."/>
            <person name="Friedrich D."/>
            <person name="Gadbois L."/>
            <person name="Gearin G."/>
            <person name="Gearin C.R."/>
            <person name="Giannoukos G."/>
            <person name="Goode T."/>
            <person name="Graham J."/>
            <person name="Grandbois E."/>
            <person name="Grewal S."/>
            <person name="Gyaltsen K."/>
            <person name="Hafez N."/>
            <person name="Hagos B."/>
            <person name="Hall J."/>
            <person name="Henson C."/>
            <person name="Hollinger A."/>
            <person name="Honan T."/>
            <person name="Huard M.D."/>
            <person name="Hughes L."/>
            <person name="Hurhula B."/>
            <person name="Husby M.E."/>
            <person name="Kamat A."/>
            <person name="Kanga B."/>
            <person name="Kashin S."/>
            <person name="Khazanovich D."/>
            <person name="Kisner P."/>
            <person name="Lance K."/>
            <person name="Lara M."/>
            <person name="Lee W."/>
            <person name="Lennon N."/>
            <person name="Letendre F."/>
            <person name="LeVine R."/>
            <person name="Lipovsky A."/>
            <person name="Liu X."/>
            <person name="Liu J."/>
            <person name="Liu S."/>
            <person name="Lokyitsang T."/>
            <person name="Lokyitsang Y."/>
            <person name="Lubonja R."/>
            <person name="Lui A."/>
            <person name="MacDonald P."/>
            <person name="Magnisalis V."/>
            <person name="Maru K."/>
            <person name="Matthews C."/>
            <person name="McCusker W."/>
            <person name="McDonough S."/>
            <person name="Mehta T."/>
            <person name="Meldrim J."/>
            <person name="Meneus L."/>
            <person name="Mihai O."/>
            <person name="Mihalev A."/>
            <person name="Mihova T."/>
            <person name="Mittelman R."/>
            <person name="Mlenga V."/>
            <person name="Montmayeur A."/>
            <person name="Mulrain L."/>
            <person name="Navidi A."/>
            <person name="Naylor J."/>
            <person name="Negash T."/>
            <person name="Nguyen T."/>
            <person name="Nguyen N."/>
            <person name="Nicol R."/>
            <person name="Norbu C."/>
            <person name="Norbu N."/>
            <person name="Novod N."/>
            <person name="O'Neill B."/>
            <person name="Osman S."/>
            <person name="Markiewicz E."/>
            <person name="Oyono O.L."/>
            <person name="Patti C."/>
            <person name="Phunkhang P."/>
            <person name="Pierre F."/>
            <person name="Priest M."/>
            <person name="Raghuraman S."/>
            <person name="Rege F."/>
            <person name="Reyes R."/>
            <person name="Rise C."/>
            <person name="Rogov P."/>
            <person name="Ross K."/>
            <person name="Ryan E."/>
            <person name="Settipalli S."/>
            <person name="Shea T."/>
            <person name="Sherpa N."/>
            <person name="Shi L."/>
            <person name="Shih D."/>
            <person name="Sparrow T."/>
            <person name="Spaulding J."/>
            <person name="Stalker J."/>
            <person name="Stange-Thomann N."/>
            <person name="Stavropoulos S."/>
            <person name="Stone C."/>
            <person name="Strader C."/>
            <person name="Tesfaye S."/>
            <person name="Thomson T."/>
            <person name="Thoulutsang Y."/>
            <person name="Thoulutsang D."/>
            <person name="Topham K."/>
            <person name="Topping I."/>
            <person name="Tsamla T."/>
            <person name="Vassiliev H."/>
            <person name="Vo A."/>
            <person name="Wangchuk T."/>
            <person name="Wangdi T."/>
            <person name="Weiand M."/>
            <person name="Wilkinson J."/>
            <person name="Wilson A."/>
            <person name="Yadav S."/>
            <person name="Young G."/>
            <person name="Yu Q."/>
            <person name="Zembek L."/>
            <person name="Zhong D."/>
            <person name="Zimmer A."/>
            <person name="Zwirko Z."/>
            <person name="Jaffe D.B."/>
            <person name="Alvarez P."/>
            <person name="Brockman W."/>
            <person name="Butler J."/>
            <person name="Chin C."/>
            <person name="Gnerre S."/>
            <person name="Grabherr M."/>
            <person name="Kleber M."/>
            <person name="Mauceli E."/>
            <person name="MacCallum I."/>
        </authorList>
    </citation>
    <scope>NUCLEOTIDE SEQUENCE [LARGE SCALE GENOMIC DNA]</scope>
    <source>
        <strain evidence="15">Tucson 15010-1051.87</strain>
    </source>
</reference>
<dbReference type="GO" id="GO:0005634">
    <property type="term" value="C:nucleus"/>
    <property type="evidence" value="ECO:0007669"/>
    <property type="project" value="UniProtKB-SubCell"/>
</dbReference>
<evidence type="ECO:0000256" key="2">
    <source>
        <dbReference type="ARBA" id="ARBA00006991"/>
    </source>
</evidence>
<feature type="compositionally biased region" description="Basic and acidic residues" evidence="12">
    <location>
        <begin position="157"/>
        <end position="169"/>
    </location>
</feature>
<evidence type="ECO:0000313" key="14">
    <source>
        <dbReference type="EMBL" id="EDW65703.1"/>
    </source>
</evidence>
<dbReference type="SUPFAM" id="SSF57667">
    <property type="entry name" value="beta-beta-alpha zinc fingers"/>
    <property type="match status" value="4"/>
</dbReference>
<evidence type="ECO:0000256" key="4">
    <source>
        <dbReference type="ARBA" id="ARBA00022737"/>
    </source>
</evidence>
<keyword evidence="9" id="KW-0804">Transcription</keyword>
<dbReference type="FunFam" id="3.30.160.60:FF:000557">
    <property type="entry name" value="zinc finger and SCAN domain-containing protein 29"/>
    <property type="match status" value="1"/>
</dbReference>
<keyword evidence="6" id="KW-0862">Zinc</keyword>
<evidence type="ECO:0000256" key="12">
    <source>
        <dbReference type="SAM" id="MobiDB-lite"/>
    </source>
</evidence>
<feature type="domain" description="C2H2-type" evidence="13">
    <location>
        <begin position="254"/>
        <end position="281"/>
    </location>
</feature>
<dbReference type="KEGG" id="dvi:6632036"/>
<dbReference type="GO" id="GO:0008270">
    <property type="term" value="F:zinc ion binding"/>
    <property type="evidence" value="ECO:0007669"/>
    <property type="project" value="UniProtKB-KW"/>
</dbReference>